<sequence>MNARRLPGARFVVALGVLLVAAPLTGCNTLGIGGIVEAARDTLADDMSPEIRTYLRRLHDMPYAQLYVRYAGTEEAVFLLAEQKLAGGQDLWIGGGGVKLALQGPHIRYSDGMIIDIEASEPVRDGAVWSYLQGETDEIQPHDPSVIWLKTSESEHWIEQRALAEQVQEVAYQGYAYAGPALEVSERVQVTGQRGQFRRLYWIEPRSRTLLRVRTQIGTDSRPIVIEWLRVPDRRDTR</sequence>
<evidence type="ECO:0000313" key="2">
    <source>
        <dbReference type="Proteomes" id="UP001465331"/>
    </source>
</evidence>
<organism evidence="1 2">
    <name type="scientific">Sinimarinibacterium thermocellulolyticum</name>
    <dbReference type="NCBI Taxonomy" id="3170016"/>
    <lineage>
        <taxon>Bacteria</taxon>
        <taxon>Pseudomonadati</taxon>
        <taxon>Pseudomonadota</taxon>
        <taxon>Gammaproteobacteria</taxon>
        <taxon>Nevskiales</taxon>
        <taxon>Nevskiaceae</taxon>
        <taxon>Sinimarinibacterium</taxon>
    </lineage>
</organism>
<dbReference type="Gene3D" id="2.40.360.10">
    <property type="entry name" value="YmcC-like"/>
    <property type="match status" value="1"/>
</dbReference>
<dbReference type="InterPro" id="IPR023373">
    <property type="entry name" value="YmcC_sf"/>
</dbReference>
<dbReference type="SUPFAM" id="SSF159270">
    <property type="entry name" value="YmcC-like"/>
    <property type="match status" value="1"/>
</dbReference>
<protein>
    <recommendedName>
        <fullName evidence="3">Group 4 capsule polysaccharide lipoprotein gfcB, YjbF</fullName>
    </recommendedName>
</protein>
<gene>
    <name evidence="1" type="ORF">ABSH63_00485</name>
</gene>
<keyword evidence="2" id="KW-1185">Reference proteome</keyword>
<proteinExistence type="predicted"/>
<evidence type="ECO:0008006" key="3">
    <source>
        <dbReference type="Google" id="ProtNLM"/>
    </source>
</evidence>
<dbReference type="RefSeq" id="WP_352886405.1">
    <property type="nucleotide sequence ID" value="NZ_JBEPIJ010000001.1"/>
</dbReference>
<name>A0ABV2A5F8_9GAMM</name>
<accession>A0ABV2A5F8</accession>
<dbReference type="Proteomes" id="UP001465331">
    <property type="component" value="Unassembled WGS sequence"/>
</dbReference>
<reference evidence="1 2" key="1">
    <citation type="submission" date="2024-06" db="EMBL/GenBank/DDBJ databases">
        <authorList>
            <person name="Li Z."/>
            <person name="Jiang Y."/>
        </authorList>
    </citation>
    <scope>NUCLEOTIDE SEQUENCE [LARGE SCALE GENOMIC DNA]</scope>
    <source>
        <strain evidence="1 2">HSW-8</strain>
    </source>
</reference>
<comment type="caution">
    <text evidence="1">The sequence shown here is derived from an EMBL/GenBank/DDBJ whole genome shotgun (WGS) entry which is preliminary data.</text>
</comment>
<dbReference type="EMBL" id="JBEPIJ010000001">
    <property type="protein sequence ID" value="MES0872495.1"/>
    <property type="molecule type" value="Genomic_DNA"/>
</dbReference>
<evidence type="ECO:0000313" key="1">
    <source>
        <dbReference type="EMBL" id="MES0872495.1"/>
    </source>
</evidence>